<dbReference type="Proteomes" id="UP000250462">
    <property type="component" value="Unassembled WGS sequence"/>
</dbReference>
<dbReference type="EMBL" id="QMIG01000022">
    <property type="protein sequence ID" value="RAW11126.1"/>
    <property type="molecule type" value="Genomic_DNA"/>
</dbReference>
<accession>A0A329QFX1</accession>
<gene>
    <name evidence="1" type="ORF">DPM12_17440</name>
</gene>
<evidence type="ECO:0000313" key="2">
    <source>
        <dbReference type="Proteomes" id="UP000250462"/>
    </source>
</evidence>
<keyword evidence="2" id="KW-1185">Reference proteome</keyword>
<reference evidence="1 2" key="1">
    <citation type="submission" date="2018-06" db="EMBL/GenBank/DDBJ databases">
        <title>Phytoactinopolyspora halophila sp. nov., a novel halophilic actinomycete isolated from a saline soil in China.</title>
        <authorList>
            <person name="Tang S.-K."/>
        </authorList>
    </citation>
    <scope>NUCLEOTIDE SEQUENCE [LARGE SCALE GENOMIC DNA]</scope>
    <source>
        <strain evidence="1 2">YIM 96934</strain>
    </source>
</reference>
<sequence>MTTPTEGAIEAAYQRLDPIGDGWAMGDGLTIEEVVRALADAGLLWPEMREEWVTTDLMGEPEEWRGTFSSREEAELFSDACCSQAPMRRYVTNWGKVDDDTN</sequence>
<comment type="caution">
    <text evidence="1">The sequence shown here is derived from an EMBL/GenBank/DDBJ whole genome shotgun (WGS) entry which is preliminary data.</text>
</comment>
<organism evidence="1 2">
    <name type="scientific">Phytoactinopolyspora halophila</name>
    <dbReference type="NCBI Taxonomy" id="1981511"/>
    <lineage>
        <taxon>Bacteria</taxon>
        <taxon>Bacillati</taxon>
        <taxon>Actinomycetota</taxon>
        <taxon>Actinomycetes</taxon>
        <taxon>Jiangellales</taxon>
        <taxon>Jiangellaceae</taxon>
        <taxon>Phytoactinopolyspora</taxon>
    </lineage>
</organism>
<dbReference type="AlphaFoldDB" id="A0A329QFX1"/>
<evidence type="ECO:0000313" key="1">
    <source>
        <dbReference type="EMBL" id="RAW11126.1"/>
    </source>
</evidence>
<dbReference type="RefSeq" id="WP_112259634.1">
    <property type="nucleotide sequence ID" value="NZ_QMIG01000022.1"/>
</dbReference>
<name>A0A329QFX1_9ACTN</name>
<protein>
    <submittedName>
        <fullName evidence="1">Uncharacterized protein</fullName>
    </submittedName>
</protein>
<proteinExistence type="predicted"/>